<accession>A0A4C1ZUL4</accession>
<organism evidence="1 2">
    <name type="scientific">Eumeta variegata</name>
    <name type="common">Bagworm moth</name>
    <name type="synonym">Eumeta japonica</name>
    <dbReference type="NCBI Taxonomy" id="151549"/>
    <lineage>
        <taxon>Eukaryota</taxon>
        <taxon>Metazoa</taxon>
        <taxon>Ecdysozoa</taxon>
        <taxon>Arthropoda</taxon>
        <taxon>Hexapoda</taxon>
        <taxon>Insecta</taxon>
        <taxon>Pterygota</taxon>
        <taxon>Neoptera</taxon>
        <taxon>Endopterygota</taxon>
        <taxon>Lepidoptera</taxon>
        <taxon>Glossata</taxon>
        <taxon>Ditrysia</taxon>
        <taxon>Tineoidea</taxon>
        <taxon>Psychidae</taxon>
        <taxon>Oiketicinae</taxon>
        <taxon>Eumeta</taxon>
    </lineage>
</organism>
<comment type="caution">
    <text evidence="1">The sequence shown here is derived from an EMBL/GenBank/DDBJ whole genome shotgun (WGS) entry which is preliminary data.</text>
</comment>
<keyword evidence="2" id="KW-1185">Reference proteome</keyword>
<evidence type="ECO:0000313" key="1">
    <source>
        <dbReference type="EMBL" id="GBP90297.1"/>
    </source>
</evidence>
<evidence type="ECO:0000313" key="2">
    <source>
        <dbReference type="Proteomes" id="UP000299102"/>
    </source>
</evidence>
<protein>
    <submittedName>
        <fullName evidence="1">Uncharacterized protein</fullName>
    </submittedName>
</protein>
<gene>
    <name evidence="1" type="ORF">EVAR_67818_1</name>
</gene>
<name>A0A4C1ZUL4_EUMVA</name>
<dbReference type="AlphaFoldDB" id="A0A4C1ZUL4"/>
<dbReference type="Proteomes" id="UP000299102">
    <property type="component" value="Unassembled WGS sequence"/>
</dbReference>
<reference evidence="1 2" key="1">
    <citation type="journal article" date="2019" name="Commun. Biol.">
        <title>The bagworm genome reveals a unique fibroin gene that provides high tensile strength.</title>
        <authorList>
            <person name="Kono N."/>
            <person name="Nakamura H."/>
            <person name="Ohtoshi R."/>
            <person name="Tomita M."/>
            <person name="Numata K."/>
            <person name="Arakawa K."/>
        </authorList>
    </citation>
    <scope>NUCLEOTIDE SEQUENCE [LARGE SCALE GENOMIC DNA]</scope>
</reference>
<dbReference type="EMBL" id="BGZK01002073">
    <property type="protein sequence ID" value="GBP90297.1"/>
    <property type="molecule type" value="Genomic_DNA"/>
</dbReference>
<proteinExistence type="predicted"/>
<sequence>MKPVFETGSHLCFDSNPVQNGDLMPFSDYLRRVGVTGGNKVKVASFARMMCLQFLFNSYSPLVTRGEDIIFNYRYNGAWDGEENQCLGAQTEINQREVGGEGRASELVRDHCARVDSPVTGLLGDAAAMQLEAQCCSRSIGLTAQGQQG</sequence>